<evidence type="ECO:0000256" key="2">
    <source>
        <dbReference type="SAM" id="SignalP"/>
    </source>
</evidence>
<comment type="caution">
    <text evidence="3">The sequence shown here is derived from an EMBL/GenBank/DDBJ whole genome shotgun (WGS) entry which is preliminary data.</text>
</comment>
<dbReference type="RefSeq" id="WP_379735988.1">
    <property type="nucleotide sequence ID" value="NZ_JBHRVV010000001.1"/>
</dbReference>
<feature type="compositionally biased region" description="Basic and acidic residues" evidence="1">
    <location>
        <begin position="81"/>
        <end position="95"/>
    </location>
</feature>
<keyword evidence="2" id="KW-0732">Signal</keyword>
<feature type="compositionally biased region" description="Low complexity" evidence="1">
    <location>
        <begin position="69"/>
        <end position="80"/>
    </location>
</feature>
<name>A0ABV7PLX8_9BURK</name>
<evidence type="ECO:0000256" key="1">
    <source>
        <dbReference type="SAM" id="MobiDB-lite"/>
    </source>
</evidence>
<feature type="region of interest" description="Disordered" evidence="1">
    <location>
        <begin position="23"/>
        <end position="114"/>
    </location>
</feature>
<organism evidence="3 4">
    <name type="scientific">Massilia haematophila</name>
    <dbReference type="NCBI Taxonomy" id="457923"/>
    <lineage>
        <taxon>Bacteria</taxon>
        <taxon>Pseudomonadati</taxon>
        <taxon>Pseudomonadota</taxon>
        <taxon>Betaproteobacteria</taxon>
        <taxon>Burkholderiales</taxon>
        <taxon>Oxalobacteraceae</taxon>
        <taxon>Telluria group</taxon>
        <taxon>Massilia</taxon>
    </lineage>
</organism>
<gene>
    <name evidence="3" type="ORF">ACFOPH_14410</name>
</gene>
<feature type="compositionally biased region" description="Low complexity" evidence="1">
    <location>
        <begin position="99"/>
        <end position="114"/>
    </location>
</feature>
<evidence type="ECO:0000313" key="4">
    <source>
        <dbReference type="Proteomes" id="UP001595665"/>
    </source>
</evidence>
<evidence type="ECO:0000313" key="3">
    <source>
        <dbReference type="EMBL" id="MFC3459426.1"/>
    </source>
</evidence>
<protein>
    <submittedName>
        <fullName evidence="3">Uncharacterized protein</fullName>
    </submittedName>
</protein>
<proteinExistence type="predicted"/>
<accession>A0ABV7PLX8</accession>
<feature type="chain" id="PRO_5045495150" evidence="2">
    <location>
        <begin position="21"/>
        <end position="114"/>
    </location>
</feature>
<dbReference type="Proteomes" id="UP001595665">
    <property type="component" value="Unassembled WGS sequence"/>
</dbReference>
<dbReference type="EMBL" id="JBHRVV010000001">
    <property type="protein sequence ID" value="MFC3459426.1"/>
    <property type="molecule type" value="Genomic_DNA"/>
</dbReference>
<keyword evidence="4" id="KW-1185">Reference proteome</keyword>
<feature type="signal peptide" evidence="2">
    <location>
        <begin position="1"/>
        <end position="20"/>
    </location>
</feature>
<sequence>MKRVWLTVALAAVQPLYAVAQEPAKPDAPCRVAETADERASAALPARAGTHPMPERGTVAPATHVPSTAVSASSRALAAAKAREEQAQSAKKDTQDGCQPAAQQAAPVQGAQKG</sequence>
<reference evidence="4" key="1">
    <citation type="journal article" date="2019" name="Int. J. Syst. Evol. Microbiol.">
        <title>The Global Catalogue of Microorganisms (GCM) 10K type strain sequencing project: providing services to taxonomists for standard genome sequencing and annotation.</title>
        <authorList>
            <consortium name="The Broad Institute Genomics Platform"/>
            <consortium name="The Broad Institute Genome Sequencing Center for Infectious Disease"/>
            <person name="Wu L."/>
            <person name="Ma J."/>
        </authorList>
    </citation>
    <scope>NUCLEOTIDE SEQUENCE [LARGE SCALE GENOMIC DNA]</scope>
    <source>
        <strain evidence="4">CCM 7480</strain>
    </source>
</reference>